<sequence>MKTPFKFELDTEIPLRILIRRKRNSVSKHTISYARVKLIRYKSIKILRQTFSGFAFYLELITHFVKKRTLLTVKVAQNSLVFVYALKDDLTIAVSEQPEPIVIVKGQCFVQTVPAGVYRWNADPGKMKFVYFVLRPTWLLKMRDVYPKLAAIVKEMQDVNAVNMVLPPYVMTRHTARQLDKLRNCKASTVVDLEENLLHVINMLIAEYHNHLLAPVVIPYKSPKQIIYEARDMIIEQVENGIIPSVTAISSQFNIEPKALRRHCNRIFNMNIQDLVEDAQMKKGHSLIHQGVNIKSVSERLGFAETAIFSRKYKRYFGYSPSKLQSADN</sequence>
<dbReference type="InterPro" id="IPR009057">
    <property type="entry name" value="Homeodomain-like_sf"/>
</dbReference>
<evidence type="ECO:0000313" key="6">
    <source>
        <dbReference type="Proteomes" id="UP000248198"/>
    </source>
</evidence>
<dbReference type="PANTHER" id="PTHR47893">
    <property type="entry name" value="REGULATORY PROTEIN PCHR"/>
    <property type="match status" value="1"/>
</dbReference>
<dbReference type="PROSITE" id="PS01124">
    <property type="entry name" value="HTH_ARAC_FAMILY_2"/>
    <property type="match status" value="1"/>
</dbReference>
<dbReference type="PANTHER" id="PTHR47893:SF1">
    <property type="entry name" value="REGULATORY PROTEIN PCHR"/>
    <property type="match status" value="1"/>
</dbReference>
<dbReference type="InterPro" id="IPR018062">
    <property type="entry name" value="HTH_AraC-typ_CS"/>
</dbReference>
<comment type="caution">
    <text evidence="5">The sequence shown here is derived from an EMBL/GenBank/DDBJ whole genome shotgun (WGS) entry which is preliminary data.</text>
</comment>
<evidence type="ECO:0000313" key="5">
    <source>
        <dbReference type="EMBL" id="PYF76122.1"/>
    </source>
</evidence>
<dbReference type="InterPro" id="IPR018060">
    <property type="entry name" value="HTH_AraC"/>
</dbReference>
<dbReference type="Proteomes" id="UP000248198">
    <property type="component" value="Unassembled WGS sequence"/>
</dbReference>
<dbReference type="OrthoDB" id="771407at2"/>
<feature type="domain" description="HTH araC/xylS-type" evidence="4">
    <location>
        <begin position="228"/>
        <end position="327"/>
    </location>
</feature>
<keyword evidence="3" id="KW-0804">Transcription</keyword>
<keyword evidence="2 5" id="KW-0238">DNA-binding</keyword>
<evidence type="ECO:0000256" key="3">
    <source>
        <dbReference type="ARBA" id="ARBA00023163"/>
    </source>
</evidence>
<evidence type="ECO:0000259" key="4">
    <source>
        <dbReference type="PROSITE" id="PS01124"/>
    </source>
</evidence>
<proteinExistence type="predicted"/>
<dbReference type="PROSITE" id="PS00041">
    <property type="entry name" value="HTH_ARAC_FAMILY_1"/>
    <property type="match status" value="1"/>
</dbReference>
<dbReference type="AlphaFoldDB" id="A0A318UIG7"/>
<organism evidence="5 6">
    <name type="scientific">Pedobacter nutrimenti</name>
    <dbReference type="NCBI Taxonomy" id="1241337"/>
    <lineage>
        <taxon>Bacteria</taxon>
        <taxon>Pseudomonadati</taxon>
        <taxon>Bacteroidota</taxon>
        <taxon>Sphingobacteriia</taxon>
        <taxon>Sphingobacteriales</taxon>
        <taxon>Sphingobacteriaceae</taxon>
        <taxon>Pedobacter</taxon>
    </lineage>
</organism>
<keyword evidence="6" id="KW-1185">Reference proteome</keyword>
<dbReference type="Pfam" id="PF12833">
    <property type="entry name" value="HTH_18"/>
    <property type="match status" value="1"/>
</dbReference>
<dbReference type="SMART" id="SM00342">
    <property type="entry name" value="HTH_ARAC"/>
    <property type="match status" value="1"/>
</dbReference>
<dbReference type="GO" id="GO:0043565">
    <property type="term" value="F:sequence-specific DNA binding"/>
    <property type="evidence" value="ECO:0007669"/>
    <property type="project" value="InterPro"/>
</dbReference>
<name>A0A318UIG7_9SPHI</name>
<keyword evidence="1" id="KW-0805">Transcription regulation</keyword>
<gene>
    <name evidence="5" type="ORF">B0O44_102678</name>
</gene>
<dbReference type="EMBL" id="QKLU01000002">
    <property type="protein sequence ID" value="PYF76122.1"/>
    <property type="molecule type" value="Genomic_DNA"/>
</dbReference>
<evidence type="ECO:0000256" key="2">
    <source>
        <dbReference type="ARBA" id="ARBA00023125"/>
    </source>
</evidence>
<dbReference type="RefSeq" id="WP_110829072.1">
    <property type="nucleotide sequence ID" value="NZ_QKLU01000002.1"/>
</dbReference>
<dbReference type="Gene3D" id="1.10.10.60">
    <property type="entry name" value="Homeodomain-like"/>
    <property type="match status" value="1"/>
</dbReference>
<protein>
    <submittedName>
        <fullName evidence="5">AraC-like DNA-binding protein</fullName>
    </submittedName>
</protein>
<accession>A0A318UIG7</accession>
<dbReference type="SUPFAM" id="SSF46689">
    <property type="entry name" value="Homeodomain-like"/>
    <property type="match status" value="1"/>
</dbReference>
<reference evidence="5 6" key="1">
    <citation type="submission" date="2018-06" db="EMBL/GenBank/DDBJ databases">
        <title>Genomic Encyclopedia of Archaeal and Bacterial Type Strains, Phase II (KMG-II): from individual species to whole genera.</title>
        <authorList>
            <person name="Goeker M."/>
        </authorList>
    </citation>
    <scope>NUCLEOTIDE SEQUENCE [LARGE SCALE GENOMIC DNA]</scope>
    <source>
        <strain evidence="5 6">DSM 27372</strain>
    </source>
</reference>
<evidence type="ECO:0000256" key="1">
    <source>
        <dbReference type="ARBA" id="ARBA00023015"/>
    </source>
</evidence>
<dbReference type="InterPro" id="IPR053142">
    <property type="entry name" value="PchR_regulatory_protein"/>
</dbReference>
<dbReference type="GO" id="GO:0003700">
    <property type="term" value="F:DNA-binding transcription factor activity"/>
    <property type="evidence" value="ECO:0007669"/>
    <property type="project" value="InterPro"/>
</dbReference>